<protein>
    <submittedName>
        <fullName evidence="9">Molybdenum cofactor biosynthesis protein A</fullName>
    </submittedName>
</protein>
<dbReference type="Pfam" id="PF04055">
    <property type="entry name" value="Radical_SAM"/>
    <property type="match status" value="1"/>
</dbReference>
<proteinExistence type="predicted"/>
<gene>
    <name evidence="9" type="ORF">Thiowin_03821</name>
</gene>
<dbReference type="Proteomes" id="UP001432180">
    <property type="component" value="Chromosome"/>
</dbReference>
<dbReference type="InterPro" id="IPR006638">
    <property type="entry name" value="Elp3/MiaA/NifB-like_rSAM"/>
</dbReference>
<dbReference type="InterPro" id="IPR000385">
    <property type="entry name" value="MoaA_NifB_PqqE_Fe-S-bd_CS"/>
</dbReference>
<evidence type="ECO:0000256" key="7">
    <source>
        <dbReference type="ARBA" id="ARBA00023014"/>
    </source>
</evidence>
<dbReference type="InterPro" id="IPR050377">
    <property type="entry name" value="Radical_SAM_PqqE_MftC-like"/>
</dbReference>
<comment type="cofactor">
    <cofactor evidence="1">
        <name>[4Fe-4S] cluster</name>
        <dbReference type="ChEBI" id="CHEBI:49883"/>
    </cofactor>
</comment>
<evidence type="ECO:0000256" key="4">
    <source>
        <dbReference type="ARBA" id="ARBA00022723"/>
    </source>
</evidence>
<dbReference type="EMBL" id="CP121472">
    <property type="protein sequence ID" value="WPL18733.1"/>
    <property type="molecule type" value="Genomic_DNA"/>
</dbReference>
<dbReference type="SFLD" id="SFLDG01067">
    <property type="entry name" value="SPASM/twitch_domain_containing"/>
    <property type="match status" value="1"/>
</dbReference>
<dbReference type="PROSITE" id="PS01305">
    <property type="entry name" value="MOAA_NIFB_PQQE"/>
    <property type="match status" value="1"/>
</dbReference>
<keyword evidence="5" id="KW-0560">Oxidoreductase</keyword>
<dbReference type="SMART" id="SM00729">
    <property type="entry name" value="Elp3"/>
    <property type="match status" value="1"/>
</dbReference>
<sequence>MQHAKVQLISHVSMENPLSSEQFPANWDENDYLRRNPDVAKALTGTSSIRSGYDHYVRWGLFENREGGWRIEETDSQTRYCLDPWIYQEIDPRGRVAPCCVHPHLFPLIDDAAEPENVRNQESLRALRLSLLEGKLNRYCAQCHIRSWTSTKVLTTVLSKWLRGKPSLQESGPLRHLRIDVTGRCNLRCTYCAVSQPEYLGHDMSEETFQRIMRMSDMNPKQTRIMLNGHGETTYHPDWMKMARQLLAGGFKVDILSNFAKPFIPEEIALLAQMSVIQISLDTVDRQKLKSIRRHVSLGTILTNMHQVRAKARAIKTKPAWSLSCGVYEQSVPGLEDLAWFAIEAGFASITLWNLVSYPAVNHNPVVGLDQLPIEQALAMKQEVQRVVQLLRNHSVAVEVAGNFLENTHPDSACHSPDSLTSEPAA</sequence>
<dbReference type="InterPro" id="IPR013785">
    <property type="entry name" value="Aldolase_TIM"/>
</dbReference>
<name>A0ABZ0SEN1_9GAMM</name>
<evidence type="ECO:0000256" key="5">
    <source>
        <dbReference type="ARBA" id="ARBA00023002"/>
    </source>
</evidence>
<evidence type="ECO:0000256" key="3">
    <source>
        <dbReference type="ARBA" id="ARBA00022691"/>
    </source>
</evidence>
<keyword evidence="2" id="KW-0004">4Fe-4S</keyword>
<keyword evidence="3" id="KW-0949">S-adenosyl-L-methionine</keyword>
<dbReference type="Gene3D" id="3.20.20.70">
    <property type="entry name" value="Aldolase class I"/>
    <property type="match status" value="2"/>
</dbReference>
<keyword evidence="6" id="KW-0408">Iron</keyword>
<keyword evidence="10" id="KW-1185">Reference proteome</keyword>
<evidence type="ECO:0000256" key="1">
    <source>
        <dbReference type="ARBA" id="ARBA00001966"/>
    </source>
</evidence>
<dbReference type="PANTHER" id="PTHR11228:SF7">
    <property type="entry name" value="PQQA PEPTIDE CYCLASE"/>
    <property type="match status" value="1"/>
</dbReference>
<dbReference type="InterPro" id="IPR058240">
    <property type="entry name" value="rSAM_sf"/>
</dbReference>
<evidence type="ECO:0000256" key="2">
    <source>
        <dbReference type="ARBA" id="ARBA00022485"/>
    </source>
</evidence>
<evidence type="ECO:0000259" key="8">
    <source>
        <dbReference type="PROSITE" id="PS51918"/>
    </source>
</evidence>
<feature type="domain" description="Radical SAM core" evidence="8">
    <location>
        <begin position="169"/>
        <end position="397"/>
    </location>
</feature>
<evidence type="ECO:0000256" key="6">
    <source>
        <dbReference type="ARBA" id="ARBA00023004"/>
    </source>
</evidence>
<evidence type="ECO:0000313" key="9">
    <source>
        <dbReference type="EMBL" id="WPL18733.1"/>
    </source>
</evidence>
<evidence type="ECO:0000313" key="10">
    <source>
        <dbReference type="Proteomes" id="UP001432180"/>
    </source>
</evidence>
<accession>A0ABZ0SEN1</accession>
<keyword evidence="4" id="KW-0479">Metal-binding</keyword>
<organism evidence="9 10">
    <name type="scientific">Thiorhodovibrio winogradskyi</name>
    <dbReference type="NCBI Taxonomy" id="77007"/>
    <lineage>
        <taxon>Bacteria</taxon>
        <taxon>Pseudomonadati</taxon>
        <taxon>Pseudomonadota</taxon>
        <taxon>Gammaproteobacteria</taxon>
        <taxon>Chromatiales</taxon>
        <taxon>Chromatiaceae</taxon>
        <taxon>Thiorhodovibrio</taxon>
    </lineage>
</organism>
<dbReference type="InterPro" id="IPR007197">
    <property type="entry name" value="rSAM"/>
</dbReference>
<dbReference type="PROSITE" id="PS51918">
    <property type="entry name" value="RADICAL_SAM"/>
    <property type="match status" value="1"/>
</dbReference>
<dbReference type="SFLD" id="SFLDS00029">
    <property type="entry name" value="Radical_SAM"/>
    <property type="match status" value="1"/>
</dbReference>
<dbReference type="CDD" id="cd01335">
    <property type="entry name" value="Radical_SAM"/>
    <property type="match status" value="1"/>
</dbReference>
<dbReference type="SUPFAM" id="SSF102114">
    <property type="entry name" value="Radical SAM enzymes"/>
    <property type="match status" value="1"/>
</dbReference>
<dbReference type="PANTHER" id="PTHR11228">
    <property type="entry name" value="RADICAL SAM DOMAIN PROTEIN"/>
    <property type="match status" value="1"/>
</dbReference>
<keyword evidence="7" id="KW-0411">Iron-sulfur</keyword>
<reference evidence="9 10" key="1">
    <citation type="journal article" date="2023" name="Microorganisms">
        <title>Thiorhodovibrio frisius and Trv. litoralis spp. nov., Two Novel Members from a Clade of Fastidious Purple Sulfur Bacteria That Exhibit Unique Red-Shifted Light-Harvesting Capabilities.</title>
        <authorList>
            <person name="Methner A."/>
            <person name="Kuzyk S.B."/>
            <person name="Petersen J."/>
            <person name="Bauer S."/>
            <person name="Brinkmann H."/>
            <person name="Sichau K."/>
            <person name="Wanner G."/>
            <person name="Wolf J."/>
            <person name="Neumann-Schaal M."/>
            <person name="Henke P."/>
            <person name="Tank M."/>
            <person name="Sproer C."/>
            <person name="Bunk B."/>
            <person name="Overmann J."/>
        </authorList>
    </citation>
    <scope>NUCLEOTIDE SEQUENCE [LARGE SCALE GENOMIC DNA]</scope>
    <source>
        <strain evidence="9 10">DSM 6702</strain>
    </source>
</reference>